<name>A0ABW0YV17_9ACTN</name>
<feature type="compositionally biased region" description="Basic residues" evidence="1">
    <location>
        <begin position="70"/>
        <end position="83"/>
    </location>
</feature>
<keyword evidence="3" id="KW-1185">Reference proteome</keyword>
<dbReference type="Proteomes" id="UP001596083">
    <property type="component" value="Unassembled WGS sequence"/>
</dbReference>
<protein>
    <submittedName>
        <fullName evidence="2">Uncharacterized protein</fullName>
    </submittedName>
</protein>
<accession>A0ABW0YV17</accession>
<evidence type="ECO:0000313" key="2">
    <source>
        <dbReference type="EMBL" id="MFC5720356.1"/>
    </source>
</evidence>
<gene>
    <name evidence="2" type="ORF">ACFP1Z_09300</name>
</gene>
<reference evidence="3" key="1">
    <citation type="journal article" date="2019" name="Int. J. Syst. Evol. Microbiol.">
        <title>The Global Catalogue of Microorganisms (GCM) 10K type strain sequencing project: providing services to taxonomists for standard genome sequencing and annotation.</title>
        <authorList>
            <consortium name="The Broad Institute Genomics Platform"/>
            <consortium name="The Broad Institute Genome Sequencing Center for Infectious Disease"/>
            <person name="Wu L."/>
            <person name="Ma J."/>
        </authorList>
    </citation>
    <scope>NUCLEOTIDE SEQUENCE [LARGE SCALE GENOMIC DNA]</scope>
    <source>
        <strain evidence="3">CGMCC 4.7304</strain>
    </source>
</reference>
<dbReference type="EMBL" id="JBHSPB010000004">
    <property type="protein sequence ID" value="MFC5720356.1"/>
    <property type="molecule type" value="Genomic_DNA"/>
</dbReference>
<organism evidence="2 3">
    <name type="scientific">Streptomyces gamaensis</name>
    <dbReference type="NCBI Taxonomy" id="1763542"/>
    <lineage>
        <taxon>Bacteria</taxon>
        <taxon>Bacillati</taxon>
        <taxon>Actinomycetota</taxon>
        <taxon>Actinomycetes</taxon>
        <taxon>Kitasatosporales</taxon>
        <taxon>Streptomycetaceae</taxon>
        <taxon>Streptomyces</taxon>
    </lineage>
</organism>
<feature type="region of interest" description="Disordered" evidence="1">
    <location>
        <begin position="54"/>
        <end position="83"/>
    </location>
</feature>
<feature type="compositionally biased region" description="Low complexity" evidence="1">
    <location>
        <begin position="60"/>
        <end position="69"/>
    </location>
</feature>
<dbReference type="RefSeq" id="WP_390315460.1">
    <property type="nucleotide sequence ID" value="NZ_JBHSPB010000004.1"/>
</dbReference>
<evidence type="ECO:0000256" key="1">
    <source>
        <dbReference type="SAM" id="MobiDB-lite"/>
    </source>
</evidence>
<evidence type="ECO:0000313" key="3">
    <source>
        <dbReference type="Proteomes" id="UP001596083"/>
    </source>
</evidence>
<proteinExistence type="predicted"/>
<sequence length="83" mass="9480">MSRRRRAADRELARVRRRDILGVLLSRAERGVLLPDEARLLRASVEAEIADGNRGRRRLGGQTAAVRRGAAARRRRRKRRRGG</sequence>
<comment type="caution">
    <text evidence="2">The sequence shown here is derived from an EMBL/GenBank/DDBJ whole genome shotgun (WGS) entry which is preliminary data.</text>
</comment>